<evidence type="ECO:0000256" key="5">
    <source>
        <dbReference type="SAM" id="Phobius"/>
    </source>
</evidence>
<evidence type="ECO:0000313" key="11">
    <source>
        <dbReference type="EMBL" id="TCF29919.1"/>
    </source>
</evidence>
<keyword evidence="5" id="KW-0472">Membrane</keyword>
<dbReference type="GO" id="GO:0005975">
    <property type="term" value="P:carbohydrate metabolic process"/>
    <property type="evidence" value="ECO:0007669"/>
    <property type="project" value="UniProtKB-ARBA"/>
</dbReference>
<dbReference type="InterPro" id="IPR019931">
    <property type="entry name" value="LPXTG_anchor"/>
</dbReference>
<evidence type="ECO:0000259" key="9">
    <source>
        <dbReference type="Pfam" id="PF17802"/>
    </source>
</evidence>
<feature type="domain" description="Gram-positive pilin backbone subunit 2 Cna-B-like" evidence="8">
    <location>
        <begin position="221"/>
        <end position="347"/>
    </location>
</feature>
<dbReference type="EMBL" id="SHPM01000042">
    <property type="protein sequence ID" value="TCD72163.1"/>
    <property type="molecule type" value="Genomic_DNA"/>
</dbReference>
<dbReference type="Proteomes" id="UP000293701">
    <property type="component" value="Unassembled WGS sequence"/>
</dbReference>
<dbReference type="InterPro" id="IPR041033">
    <property type="entry name" value="SpaA_PFL_dom_1"/>
</dbReference>
<dbReference type="InterPro" id="IPR048052">
    <property type="entry name" value="FM1-like"/>
</dbReference>
<sequence length="542" mass="57363">MNSLTKKLAAGVIAAATMFSIAGLGATTANAANASDGSIEVSSSNAEFKGKTVTAYQMFTYDKEAVENGTATNSGYALISSWDDFFLRIVQVEGATAKNVSQKAYDYVASLKDANVVNFAKKASDWVKSQENFGASLKHEAIAAANGNTYTATINNLSYGYYVVSPAAGSTDTTTKRGTDAMLLNVKNSTPVKQNLKSTYPTIQKTVQNGNEDSTHNSAQIGDTVNFKLASTVPDMAEYTNYTFKFTDTLSKGLTLNNTAATGNTFTAVVKIDGTVVDTGDYTAMFTKDTISGTTSLEVNMTDFKTKHQHDAGKTITVEYSATLNTDAAVAGNGNDNTAKIIYSNDPSSNSTGGTGEDKTYTYTFNFAINKVDADNTDMKLAGAQFELQDAQGNKIALASVNPDENSFRPKGANDTAAADTAVKTNSQGVLKFTGLKEGTYKVVETKAPAHYNKLTAPITVEIKANYNADGTLLNWGVIKSGETYDADHPATSITVENKKGIELPSTGGMGTALFTVFGVLIVALGAGWYVKSNRKSSKHAA</sequence>
<keyword evidence="3 6" id="KW-0732">Signal</keyword>
<dbReference type="NCBIfam" id="TIGR01167">
    <property type="entry name" value="LPXTG_anchor"/>
    <property type="match status" value="1"/>
</dbReference>
<dbReference type="Proteomes" id="UP000292932">
    <property type="component" value="Unassembled WGS sequence"/>
</dbReference>
<accession>A0A4R0RWN5</accession>
<feature type="signal peptide" evidence="6">
    <location>
        <begin position="1"/>
        <end position="31"/>
    </location>
</feature>
<evidence type="ECO:0000313" key="10">
    <source>
        <dbReference type="EMBL" id="TCD72163.1"/>
    </source>
</evidence>
<gene>
    <name evidence="10" type="ORF">MCC10002_2241</name>
    <name evidence="11" type="ORF">MCC10096_2156</name>
</gene>
<dbReference type="InterPro" id="IPR013783">
    <property type="entry name" value="Ig-like_fold"/>
</dbReference>
<evidence type="ECO:0000313" key="12">
    <source>
        <dbReference type="Proteomes" id="UP000292932"/>
    </source>
</evidence>
<keyword evidence="2" id="KW-0964">Secreted</keyword>
<dbReference type="Pfam" id="PF16569">
    <property type="entry name" value="GramPos_pilinBB"/>
    <property type="match status" value="1"/>
</dbReference>
<evidence type="ECO:0000256" key="4">
    <source>
        <dbReference type="ARBA" id="ARBA00023088"/>
    </source>
</evidence>
<reference evidence="12 13" key="1">
    <citation type="journal article" date="2018" name="Sci. Rep.">
        <title>Genomic diversity and distribution of Bifidobacterium longum subsp. longum across the human lifespan.</title>
        <authorList>
            <person name="Odamaki T."/>
            <person name="Bottacini F."/>
            <person name="Kato K."/>
            <person name="Mitsuyama E."/>
            <person name="Yoshida K."/>
            <person name="Horigome A."/>
            <person name="Xiao J.Z."/>
            <person name="van Sinderen D."/>
        </authorList>
    </citation>
    <scope>NUCLEOTIDE SEQUENCE [LARGE SCALE GENOMIC DNA]</scope>
    <source>
        <strain evidence="10 13">MCC10002</strain>
        <strain evidence="11 12">MCC10096</strain>
    </source>
</reference>
<evidence type="ECO:0000256" key="6">
    <source>
        <dbReference type="SAM" id="SignalP"/>
    </source>
</evidence>
<keyword evidence="4" id="KW-0572">Peptidoglycan-anchor</keyword>
<dbReference type="SUPFAM" id="SSF49478">
    <property type="entry name" value="Cna protein B-type domain"/>
    <property type="match status" value="1"/>
</dbReference>
<feature type="transmembrane region" description="Helical" evidence="5">
    <location>
        <begin position="508"/>
        <end position="531"/>
    </location>
</feature>
<evidence type="ECO:0000259" key="7">
    <source>
        <dbReference type="Pfam" id="PF00746"/>
    </source>
</evidence>
<feature type="chain" id="PRO_5042718451" evidence="6">
    <location>
        <begin position="32"/>
        <end position="542"/>
    </location>
</feature>
<dbReference type="Gene3D" id="2.60.40.10">
    <property type="entry name" value="Immunoglobulins"/>
    <property type="match status" value="1"/>
</dbReference>
<dbReference type="EMBL" id="SHSP01000023">
    <property type="protein sequence ID" value="TCF29919.1"/>
    <property type="molecule type" value="Genomic_DNA"/>
</dbReference>
<dbReference type="Pfam" id="PF17802">
    <property type="entry name" value="SpaA"/>
    <property type="match status" value="1"/>
</dbReference>
<dbReference type="NCBIfam" id="NF033902">
    <property type="entry name" value="iso_D2_wall_anc"/>
    <property type="match status" value="1"/>
</dbReference>
<keyword evidence="5" id="KW-1133">Transmembrane helix</keyword>
<feature type="domain" description="SpaA-like prealbumin fold" evidence="9">
    <location>
        <begin position="367"/>
        <end position="466"/>
    </location>
</feature>
<dbReference type="InterPro" id="IPR032334">
    <property type="entry name" value="GramPos_pilinBB"/>
</dbReference>
<name>A0A4R0RWN5_BIFLL</name>
<evidence type="ECO:0000259" key="8">
    <source>
        <dbReference type="Pfam" id="PF16569"/>
    </source>
</evidence>
<proteinExistence type="predicted"/>
<keyword evidence="1" id="KW-0134">Cell wall</keyword>
<dbReference type="RefSeq" id="WP_041473756.1">
    <property type="nucleotide sequence ID" value="NZ_CP062947.1"/>
</dbReference>
<keyword evidence="5" id="KW-0812">Transmembrane</keyword>
<dbReference type="Pfam" id="PF00746">
    <property type="entry name" value="Gram_pos_anchor"/>
    <property type="match status" value="1"/>
</dbReference>
<dbReference type="Gene3D" id="2.60.40.740">
    <property type="match status" value="1"/>
</dbReference>
<dbReference type="AlphaFoldDB" id="A0A4R0RWN5"/>
<protein>
    <submittedName>
        <fullName evidence="10 11">Cell surface protein with gram positive anchor</fullName>
    </submittedName>
</protein>
<evidence type="ECO:0000313" key="13">
    <source>
        <dbReference type="Proteomes" id="UP000293701"/>
    </source>
</evidence>
<comment type="caution">
    <text evidence="10">The sequence shown here is derived from an EMBL/GenBank/DDBJ whole genome shotgun (WGS) entry which is preliminary data.</text>
</comment>
<reference evidence="10" key="2">
    <citation type="submission" date="2019-02" db="EMBL/GenBank/DDBJ databases">
        <authorList>
            <person name="Odamaki T."/>
        </authorList>
    </citation>
    <scope>NUCLEOTIDE SEQUENCE</scope>
    <source>
        <strain evidence="10">MCC10002</strain>
        <strain evidence="11">MCC10096</strain>
    </source>
</reference>
<dbReference type="NCBIfam" id="TIGR04226">
    <property type="entry name" value="RrgB_K2N_iso_D2"/>
    <property type="match status" value="1"/>
</dbReference>
<evidence type="ECO:0000256" key="2">
    <source>
        <dbReference type="ARBA" id="ARBA00022525"/>
    </source>
</evidence>
<evidence type="ECO:0000256" key="1">
    <source>
        <dbReference type="ARBA" id="ARBA00022512"/>
    </source>
</evidence>
<feature type="domain" description="Gram-positive cocci surface proteins LPxTG" evidence="7">
    <location>
        <begin position="497"/>
        <end position="536"/>
    </location>
</feature>
<organism evidence="10 13">
    <name type="scientific">Bifidobacterium longum subsp. longum</name>
    <dbReference type="NCBI Taxonomy" id="1679"/>
    <lineage>
        <taxon>Bacteria</taxon>
        <taxon>Bacillati</taxon>
        <taxon>Actinomycetota</taxon>
        <taxon>Actinomycetes</taxon>
        <taxon>Bifidobacteriales</taxon>
        <taxon>Bifidobacteriaceae</taxon>
        <taxon>Bifidobacterium</taxon>
    </lineage>
</organism>
<evidence type="ECO:0000256" key="3">
    <source>
        <dbReference type="ARBA" id="ARBA00022729"/>
    </source>
</evidence>
<dbReference type="InterPro" id="IPR026466">
    <property type="entry name" value="Fim_isopep_form_D2_dom"/>
</dbReference>